<dbReference type="Gene3D" id="2.60.40.10">
    <property type="entry name" value="Immunoglobulins"/>
    <property type="match status" value="1"/>
</dbReference>
<dbReference type="GeneID" id="84580024"/>
<dbReference type="AlphaFoldDB" id="A0A2T5XX16"/>
<evidence type="ECO:0000313" key="1">
    <source>
        <dbReference type="EMBL" id="PTX08006.1"/>
    </source>
</evidence>
<dbReference type="RefSeq" id="WP_107781234.1">
    <property type="nucleotide sequence ID" value="NZ_QBKG01000002.1"/>
</dbReference>
<reference evidence="1 2" key="1">
    <citation type="submission" date="2018-04" db="EMBL/GenBank/DDBJ databases">
        <title>Genomic Encyclopedia of Archaeal and Bacterial Type Strains, Phase II (KMG-II): from individual species to whole genera.</title>
        <authorList>
            <person name="Goeker M."/>
        </authorList>
    </citation>
    <scope>NUCLEOTIDE SEQUENCE [LARGE SCALE GENOMIC DNA]</scope>
    <source>
        <strain evidence="1 2">DSM 22902</strain>
    </source>
</reference>
<dbReference type="SUPFAM" id="SSF49478">
    <property type="entry name" value="Cna protein B-type domain"/>
    <property type="match status" value="1"/>
</dbReference>
<gene>
    <name evidence="1" type="ORF">C8P65_10245</name>
</gene>
<dbReference type="Proteomes" id="UP000243985">
    <property type="component" value="Unassembled WGS sequence"/>
</dbReference>
<sequence>MKKVILTILAAMAIGVMGCKKEQEELPSYAYVYTYYTENTARAVFGTRGIADKAPNVTVTLYKTKTDLEQEKNKVVSGVTDANGNLQFENLEDGIYYVVASKEGCFYNATDIEKEKNIVTYIKNKEMNIYVHIDKISPIDINNYWDKDVYVSIDDETDKVLVEKSKSKRGYLTPHRWATPTDYLEHTLKLYNNSFDTAPFREMRITANDNCSVLPVDLNTNKRNLIFVFEDEQRKLLGEGDVAVQFNGETKFTNNVGEISFEITDTMNSEIPYIAYSYCQTKNSSINPYQYKDSNNYVSIQIRRPKGKIKLNNTSTSPYTVTIGSEQYVVEGGRTKTIETSLGSKNINVKQKSGYILYPTVKDYTGTVTCDEILTVTFP</sequence>
<dbReference type="InterPro" id="IPR013783">
    <property type="entry name" value="Ig-like_fold"/>
</dbReference>
<protein>
    <submittedName>
        <fullName evidence="1">Uncharacterized protein</fullName>
    </submittedName>
</protein>
<comment type="caution">
    <text evidence="1">The sequence shown here is derived from an EMBL/GenBank/DDBJ whole genome shotgun (WGS) entry which is preliminary data.</text>
</comment>
<organism evidence="1 2">
    <name type="scientific">Capnocytophaga leadbetteri</name>
    <dbReference type="NCBI Taxonomy" id="327575"/>
    <lineage>
        <taxon>Bacteria</taxon>
        <taxon>Pseudomonadati</taxon>
        <taxon>Bacteroidota</taxon>
        <taxon>Flavobacteriia</taxon>
        <taxon>Flavobacteriales</taxon>
        <taxon>Flavobacteriaceae</taxon>
        <taxon>Capnocytophaga</taxon>
    </lineage>
</organism>
<dbReference type="EMBL" id="QBKG01000002">
    <property type="protein sequence ID" value="PTX08006.1"/>
    <property type="molecule type" value="Genomic_DNA"/>
</dbReference>
<dbReference type="PROSITE" id="PS51257">
    <property type="entry name" value="PROKAR_LIPOPROTEIN"/>
    <property type="match status" value="1"/>
</dbReference>
<name>A0A2T5XX16_9FLAO</name>
<accession>A0A2T5XX16</accession>
<proteinExistence type="predicted"/>
<evidence type="ECO:0000313" key="2">
    <source>
        <dbReference type="Proteomes" id="UP000243985"/>
    </source>
</evidence>